<dbReference type="RefSeq" id="WP_286380790.1">
    <property type="nucleotide sequence ID" value="NZ_JACANG010000003.1"/>
</dbReference>
<protein>
    <submittedName>
        <fullName evidence="1">Rha family transcriptional regulator</fullName>
    </submittedName>
</protein>
<reference evidence="1" key="2">
    <citation type="journal article" date="2022" name="Sci. Total Environ.">
        <title>Prevalence, transmission, and molecular epidemiology of tet(X)-positive bacteria among humans, animals, and environmental niches in China: An epidemiological, and genomic-based study.</title>
        <authorList>
            <person name="Dong N."/>
            <person name="Zeng Y."/>
            <person name="Cai C."/>
            <person name="Sun C."/>
            <person name="Lu J."/>
            <person name="Liu C."/>
            <person name="Zhou H."/>
            <person name="Sun Q."/>
            <person name="Shu L."/>
            <person name="Wang H."/>
            <person name="Wang Y."/>
            <person name="Wang S."/>
            <person name="Wu C."/>
            <person name="Chan E.W."/>
            <person name="Chen G."/>
            <person name="Shen Z."/>
            <person name="Chen S."/>
            <person name="Zhang R."/>
        </authorList>
    </citation>
    <scope>NUCLEOTIDE SEQUENCE</scope>
    <source>
        <strain evidence="1">DF49-4</strain>
    </source>
</reference>
<dbReference type="GO" id="GO:0003677">
    <property type="term" value="F:DNA binding"/>
    <property type="evidence" value="ECO:0007669"/>
    <property type="project" value="InterPro"/>
</dbReference>
<dbReference type="AlphaFoldDB" id="A0AB35LYC6"/>
<sequence length="164" mass="18389">MRLTVNEKRKRAVMSLEMSLKAAVDSESDDSVMHRIAQKNGFNINTFRSSLNPTTPTHKANIYHLEAVLAETRDPRIMDSLCAIHGNAAWFELPEIEHMDQINFMSKIGKLAREQGVLAQSIAAALSDGSINNDELSVIRKDAYDLIRIAATLLAMAEKQYWSE</sequence>
<gene>
    <name evidence="1" type="ORF">HX110_02645</name>
</gene>
<evidence type="ECO:0000313" key="1">
    <source>
        <dbReference type="EMBL" id="MDM1718062.1"/>
    </source>
</evidence>
<dbReference type="EMBL" id="JACANG010000003">
    <property type="protein sequence ID" value="MDM1718062.1"/>
    <property type="molecule type" value="Genomic_DNA"/>
</dbReference>
<name>A0AB35LYC6_9GAMM</name>
<proteinExistence type="predicted"/>
<reference evidence="1" key="1">
    <citation type="submission" date="2020-06" db="EMBL/GenBank/DDBJ databases">
        <authorList>
            <person name="Dong N."/>
        </authorList>
    </citation>
    <scope>NUCLEOTIDE SEQUENCE</scope>
    <source>
        <strain evidence="1">DF49-4</strain>
    </source>
</reference>
<accession>A0AB35LYC6</accession>
<comment type="caution">
    <text evidence="1">The sequence shown here is derived from an EMBL/GenBank/DDBJ whole genome shotgun (WGS) entry which is preliminary data.</text>
</comment>
<dbReference type="Proteomes" id="UP001174419">
    <property type="component" value="Unassembled WGS sequence"/>
</dbReference>
<organism evidence="1 2">
    <name type="scientific">Acinetobacter towneri</name>
    <dbReference type="NCBI Taxonomy" id="202956"/>
    <lineage>
        <taxon>Bacteria</taxon>
        <taxon>Pseudomonadati</taxon>
        <taxon>Pseudomonadota</taxon>
        <taxon>Gammaproteobacteria</taxon>
        <taxon>Moraxellales</taxon>
        <taxon>Moraxellaceae</taxon>
        <taxon>Acinetobacter</taxon>
    </lineage>
</organism>
<dbReference type="Pfam" id="PF06892">
    <property type="entry name" value="Phage_CP76"/>
    <property type="match status" value="1"/>
</dbReference>
<dbReference type="InterPro" id="IPR009679">
    <property type="entry name" value="Phage_186_CII-like"/>
</dbReference>
<evidence type="ECO:0000313" key="2">
    <source>
        <dbReference type="Proteomes" id="UP001174419"/>
    </source>
</evidence>